<feature type="region of interest" description="Disordered" evidence="1">
    <location>
        <begin position="345"/>
        <end position="392"/>
    </location>
</feature>
<name>A0A1B6LMM4_9HEMI</name>
<evidence type="ECO:0000259" key="2">
    <source>
        <dbReference type="PROSITE" id="PS51231"/>
    </source>
</evidence>
<dbReference type="SMART" id="SM00498">
    <property type="entry name" value="FH2"/>
    <property type="match status" value="1"/>
</dbReference>
<dbReference type="AlphaFoldDB" id="A0A1B6LMM4"/>
<dbReference type="SUPFAM" id="SSF101447">
    <property type="entry name" value="Formin homology 2 domain (FH2 domain)"/>
    <property type="match status" value="1"/>
</dbReference>
<sequence length="392" mass="45040">MVLVTLTDVKKFILQCDTSVLSDNVLEQLITYLPPPDQLKRLSELNCDPEELTEAEHFAVTLAEIKRLLPRLKSMRFRLHHAETVQDIKPDIVAATAACEEVKQSKKFAQMLELILLLGNVMNSGSRNGQAFGFEISFLPKLSSTKDIENKTTLLHYIADTVEHKFSDLLNFADDLPHIDRAARVSTDIIQKTLRQMEVNVRNLETDLNNNKTPQSDNDLFSKVMGSFVVEARQQCALLQNMFQNMEALYSDLAEYYVFDKQKYTLNEFFTDLKMFKDDFYQAHKQNVLAREAEEKSRRAREAREKDEMDRALRAERKRALVDMTKDGNQEGVMDSLLEALQTGSAFNRDQRRKRQQRPRVDAGDRRAQLNRSRSRTGLVSRELSAELIGSA</sequence>
<feature type="domain" description="DAD" evidence="2">
    <location>
        <begin position="327"/>
        <end position="359"/>
    </location>
</feature>
<evidence type="ECO:0000313" key="4">
    <source>
        <dbReference type="EMBL" id="JAT24916.1"/>
    </source>
</evidence>
<dbReference type="InterPro" id="IPR042201">
    <property type="entry name" value="FH2_Formin_sf"/>
</dbReference>
<dbReference type="PROSITE" id="PS51231">
    <property type="entry name" value="DAD"/>
    <property type="match status" value="1"/>
</dbReference>
<protein>
    <recommendedName>
        <fullName evidence="5">FH2 domain-containing protein</fullName>
    </recommendedName>
</protein>
<dbReference type="GO" id="GO:0005884">
    <property type="term" value="C:actin filament"/>
    <property type="evidence" value="ECO:0007669"/>
    <property type="project" value="TreeGrafter"/>
</dbReference>
<evidence type="ECO:0000256" key="1">
    <source>
        <dbReference type="SAM" id="MobiDB-lite"/>
    </source>
</evidence>
<dbReference type="EMBL" id="GEBQ01015061">
    <property type="protein sequence ID" value="JAT24916.1"/>
    <property type="molecule type" value="Transcribed_RNA"/>
</dbReference>
<dbReference type="PROSITE" id="PS51444">
    <property type="entry name" value="FH2"/>
    <property type="match status" value="1"/>
</dbReference>
<gene>
    <name evidence="4" type="ORF">g.47612</name>
</gene>
<evidence type="ECO:0000259" key="3">
    <source>
        <dbReference type="PROSITE" id="PS51444"/>
    </source>
</evidence>
<dbReference type="PANTHER" id="PTHR45691:SF6">
    <property type="entry name" value="PROTEIN DIAPHANOUS"/>
    <property type="match status" value="1"/>
</dbReference>
<organism evidence="4">
    <name type="scientific">Graphocephala atropunctata</name>
    <dbReference type="NCBI Taxonomy" id="36148"/>
    <lineage>
        <taxon>Eukaryota</taxon>
        <taxon>Metazoa</taxon>
        <taxon>Ecdysozoa</taxon>
        <taxon>Arthropoda</taxon>
        <taxon>Hexapoda</taxon>
        <taxon>Insecta</taxon>
        <taxon>Pterygota</taxon>
        <taxon>Neoptera</taxon>
        <taxon>Paraneoptera</taxon>
        <taxon>Hemiptera</taxon>
        <taxon>Auchenorrhyncha</taxon>
        <taxon>Membracoidea</taxon>
        <taxon>Cicadellidae</taxon>
        <taxon>Cicadellinae</taxon>
        <taxon>Cicadellini</taxon>
        <taxon>Graphocephala</taxon>
    </lineage>
</organism>
<feature type="domain" description="FH2" evidence="3">
    <location>
        <begin position="1"/>
        <end position="306"/>
    </location>
</feature>
<reference evidence="4" key="1">
    <citation type="submission" date="2015-11" db="EMBL/GenBank/DDBJ databases">
        <title>De novo transcriptome assembly of four potential Pierce s Disease insect vectors from Arizona vineyards.</title>
        <authorList>
            <person name="Tassone E.E."/>
        </authorList>
    </citation>
    <scope>NUCLEOTIDE SEQUENCE</scope>
</reference>
<dbReference type="Gene3D" id="1.20.58.630">
    <property type="match status" value="1"/>
</dbReference>
<dbReference type="InterPro" id="IPR014767">
    <property type="entry name" value="DAD_dom"/>
</dbReference>
<dbReference type="Pfam" id="PF06345">
    <property type="entry name" value="Drf_DAD"/>
    <property type="match status" value="1"/>
</dbReference>
<dbReference type="Pfam" id="PF02181">
    <property type="entry name" value="FH2"/>
    <property type="match status" value="1"/>
</dbReference>
<dbReference type="InterPro" id="IPR015425">
    <property type="entry name" value="FH2_Formin"/>
</dbReference>
<proteinExistence type="predicted"/>
<accession>A0A1B6LMM4</accession>
<dbReference type="GO" id="GO:0030041">
    <property type="term" value="P:actin filament polymerization"/>
    <property type="evidence" value="ECO:0007669"/>
    <property type="project" value="TreeGrafter"/>
</dbReference>
<dbReference type="InterPro" id="IPR051412">
    <property type="entry name" value="Formin_Homology_Diaphanous_sf"/>
</dbReference>
<feature type="compositionally biased region" description="Basic and acidic residues" evidence="1">
    <location>
        <begin position="359"/>
        <end position="368"/>
    </location>
</feature>
<dbReference type="Gene3D" id="1.20.58.2220">
    <property type="entry name" value="Formin, FH2 domain"/>
    <property type="match status" value="1"/>
</dbReference>
<dbReference type="PANTHER" id="PTHR45691">
    <property type="entry name" value="PROTEIN DIAPHANOUS"/>
    <property type="match status" value="1"/>
</dbReference>
<dbReference type="InterPro" id="IPR010465">
    <property type="entry name" value="Drf_DAD"/>
</dbReference>
<evidence type="ECO:0008006" key="5">
    <source>
        <dbReference type="Google" id="ProtNLM"/>
    </source>
</evidence>